<keyword evidence="2" id="KW-0614">Plasmid</keyword>
<keyword evidence="1" id="KW-0472">Membrane</keyword>
<protein>
    <submittedName>
        <fullName evidence="2">Glucosyltransferase domain-containing protein</fullName>
    </submittedName>
</protein>
<geneLocation type="plasmid" evidence="2 3">
    <name>p2</name>
</geneLocation>
<evidence type="ECO:0000313" key="3">
    <source>
        <dbReference type="Proteomes" id="UP001056730"/>
    </source>
</evidence>
<accession>A0A9Q8Y5S1</accession>
<feature type="transmembrane region" description="Helical" evidence="1">
    <location>
        <begin position="278"/>
        <end position="295"/>
    </location>
</feature>
<feature type="transmembrane region" description="Helical" evidence="1">
    <location>
        <begin position="155"/>
        <end position="182"/>
    </location>
</feature>
<feature type="transmembrane region" description="Helical" evidence="1">
    <location>
        <begin position="327"/>
        <end position="348"/>
    </location>
</feature>
<dbReference type="Proteomes" id="UP001056730">
    <property type="component" value="Plasmid p2"/>
</dbReference>
<keyword evidence="1" id="KW-0812">Transmembrane</keyword>
<dbReference type="RefSeq" id="WP_252175979.1">
    <property type="nucleotide sequence ID" value="NZ_CP086398.1"/>
</dbReference>
<dbReference type="Pfam" id="PF14264">
    <property type="entry name" value="Glucos_trans_II"/>
    <property type="match status" value="1"/>
</dbReference>
<organism evidence="2 3">
    <name type="scientific">Lactococcus formosensis</name>
    <dbReference type="NCBI Taxonomy" id="1281486"/>
    <lineage>
        <taxon>Bacteria</taxon>
        <taxon>Bacillati</taxon>
        <taxon>Bacillota</taxon>
        <taxon>Bacilli</taxon>
        <taxon>Lactobacillales</taxon>
        <taxon>Streptococcaceae</taxon>
        <taxon>Lactococcus</taxon>
    </lineage>
</organism>
<dbReference type="AlphaFoldDB" id="A0A9Q8Y5S1"/>
<feature type="transmembrane region" description="Helical" evidence="1">
    <location>
        <begin position="73"/>
        <end position="93"/>
    </location>
</feature>
<feature type="transmembrane region" description="Helical" evidence="1">
    <location>
        <begin position="7"/>
        <end position="27"/>
    </location>
</feature>
<gene>
    <name evidence="2" type="ORF">LMK00_11990</name>
</gene>
<reference evidence="2" key="1">
    <citation type="journal article" date="2022" name="Front. Microbiol.">
        <title>Feed Insects as a Reservoir of Granadaene-Producing Lactococci.</title>
        <authorList>
            <person name="Neuzil-Bunesova V."/>
            <person name="Ramirez Garcia A."/>
            <person name="Modrackova N."/>
            <person name="Makovska M."/>
            <person name="Sabolova M."/>
            <person name="Sproer C."/>
            <person name="Bunk B."/>
            <person name="Blom J."/>
            <person name="Schwab C."/>
        </authorList>
    </citation>
    <scope>NUCLEOTIDE SEQUENCE</scope>
    <source>
        <strain evidence="2">I4/6O</strain>
    </source>
</reference>
<dbReference type="EMBL" id="CP086398">
    <property type="protein sequence ID" value="USJ21604.1"/>
    <property type="molecule type" value="Genomic_DNA"/>
</dbReference>
<feature type="transmembrane region" description="Helical" evidence="1">
    <location>
        <begin position="244"/>
        <end position="266"/>
    </location>
</feature>
<feature type="transmembrane region" description="Helical" evidence="1">
    <location>
        <begin position="131"/>
        <end position="149"/>
    </location>
</feature>
<dbReference type="InterPro" id="IPR025686">
    <property type="entry name" value="Glucos_trans_II"/>
</dbReference>
<feature type="transmembrane region" description="Helical" evidence="1">
    <location>
        <begin position="194"/>
        <end position="216"/>
    </location>
</feature>
<evidence type="ECO:0000313" key="2">
    <source>
        <dbReference type="EMBL" id="USJ21604.1"/>
    </source>
</evidence>
<sequence length="475" mass="54090">MLNKKFIISGCLPIVVATIITYFGYFINTYHLDTSIQIASNGMNSMYMSQGRYVVVLLNKILYGNYSLYDNQIVPFITIFILILCGSYLYFLLSNYSDVSSYIVKLCISIFFINNPIIYSQLFFKLQAVQVVLALLILLITQHILLSNMRCSFKIILNILLLIISLLTYQTFAFVYISFVFFWSLINSKLPKNFLIISVVSLSITGILTLTIIQFVSWHYNLTTATSSELYNGWSNLFSGQMTGIYKIKCIVFSILYIISLLSGILLRYKKIINKNTFFLLLLIISLFSFTIVFLDWAAPARVYFASFSIVFSGILFYIYKINNKTLILIIAFTLTNVLLTINTINIINYSGFNDIKIAQNINNEITEVSSGENISDYKIMLIGNTKSGLNKYESLLARVATGNTTASDFSITVSPNFWAISHLLILNSKIGTTYNYTNDDIQREILSLNLHEIYPSKESIKLDKLNKIIVVRLS</sequence>
<keyword evidence="1" id="KW-1133">Transmembrane helix</keyword>
<proteinExistence type="predicted"/>
<name>A0A9Q8Y5S1_9LACT</name>
<evidence type="ECO:0000256" key="1">
    <source>
        <dbReference type="SAM" id="Phobius"/>
    </source>
</evidence>
<feature type="transmembrane region" description="Helical" evidence="1">
    <location>
        <begin position="301"/>
        <end position="320"/>
    </location>
</feature>
<dbReference type="KEGG" id="lfo:LMK00_11990"/>